<reference evidence="3 4" key="1">
    <citation type="submission" date="2021-10" db="EMBL/GenBank/DDBJ databases">
        <title>Collection of gut derived symbiotic bacterial strains cultured from healthy donors.</title>
        <authorList>
            <person name="Lin H."/>
            <person name="Littmann E."/>
            <person name="Kohout C."/>
            <person name="Pamer E.G."/>
        </authorList>
    </citation>
    <scope>NUCLEOTIDE SEQUENCE [LARGE SCALE GENOMIC DNA]</scope>
    <source>
        <strain evidence="3 4">DFI.1.165</strain>
    </source>
</reference>
<organism evidence="3 4">
    <name type="scientific">Bariatricus massiliensis</name>
    <dbReference type="NCBI Taxonomy" id="1745713"/>
    <lineage>
        <taxon>Bacteria</taxon>
        <taxon>Bacillati</taxon>
        <taxon>Bacillota</taxon>
        <taxon>Clostridia</taxon>
        <taxon>Lachnospirales</taxon>
        <taxon>Lachnospiraceae</taxon>
        <taxon>Bariatricus</taxon>
    </lineage>
</organism>
<proteinExistence type="predicted"/>
<name>A0ABS8DHI0_9FIRM</name>
<evidence type="ECO:0000256" key="1">
    <source>
        <dbReference type="SAM" id="MobiDB-lite"/>
    </source>
</evidence>
<feature type="chain" id="PRO_5046779654" evidence="2">
    <location>
        <begin position="25"/>
        <end position="104"/>
    </location>
</feature>
<dbReference type="Proteomes" id="UP001299546">
    <property type="component" value="Unassembled WGS sequence"/>
</dbReference>
<feature type="signal peptide" evidence="2">
    <location>
        <begin position="1"/>
        <end position="24"/>
    </location>
</feature>
<feature type="compositionally biased region" description="Basic and acidic residues" evidence="1">
    <location>
        <begin position="71"/>
        <end position="82"/>
    </location>
</feature>
<comment type="caution">
    <text evidence="3">The sequence shown here is derived from an EMBL/GenBank/DDBJ whole genome shotgun (WGS) entry which is preliminary data.</text>
</comment>
<protein>
    <submittedName>
        <fullName evidence="3">Uncharacterized protein</fullName>
    </submittedName>
</protein>
<feature type="region of interest" description="Disordered" evidence="1">
    <location>
        <begin position="71"/>
        <end position="104"/>
    </location>
</feature>
<evidence type="ECO:0000313" key="3">
    <source>
        <dbReference type="EMBL" id="MCB7387820.1"/>
    </source>
</evidence>
<dbReference type="EMBL" id="JAJCIS010000006">
    <property type="protein sequence ID" value="MCB7387820.1"/>
    <property type="molecule type" value="Genomic_DNA"/>
</dbReference>
<gene>
    <name evidence="3" type="ORF">LIZ65_11020</name>
</gene>
<accession>A0ABS8DHI0</accession>
<keyword evidence="4" id="KW-1185">Reference proteome</keyword>
<evidence type="ECO:0000256" key="2">
    <source>
        <dbReference type="SAM" id="SignalP"/>
    </source>
</evidence>
<sequence length="104" mass="11130">MKKLLAGIFTTVLLLTAGTAGVMAADSKDKVCPSADRCSVNCNTLSAACRYTDENSAGICDNLGTTCDNDRNHVEENHHSDHNASNCRQDGHTQRHGHGGNHHN</sequence>
<evidence type="ECO:0000313" key="4">
    <source>
        <dbReference type="Proteomes" id="UP001299546"/>
    </source>
</evidence>
<dbReference type="RefSeq" id="WP_066734780.1">
    <property type="nucleotide sequence ID" value="NZ_JAJCIQ010000007.1"/>
</dbReference>
<keyword evidence="2" id="KW-0732">Signal</keyword>
<feature type="compositionally biased region" description="Basic residues" evidence="1">
    <location>
        <begin position="94"/>
        <end position="104"/>
    </location>
</feature>